<dbReference type="EnsemblPlants" id="MELO3C027927.2.1">
    <property type="protein sequence ID" value="MELO3C027927.2.1"/>
    <property type="gene ID" value="MELO3C027927.2"/>
</dbReference>
<accession>A0A9I9E2Z9</accession>
<dbReference type="Gramene" id="MELO3C027927.2.1">
    <property type="protein sequence ID" value="MELO3C027927.2.1"/>
    <property type="gene ID" value="MELO3C027927.2"/>
</dbReference>
<dbReference type="AlphaFoldDB" id="A0A9I9E2Z9"/>
<organism evidence="1">
    <name type="scientific">Cucumis melo</name>
    <name type="common">Muskmelon</name>
    <dbReference type="NCBI Taxonomy" id="3656"/>
    <lineage>
        <taxon>Eukaryota</taxon>
        <taxon>Viridiplantae</taxon>
        <taxon>Streptophyta</taxon>
        <taxon>Embryophyta</taxon>
        <taxon>Tracheophyta</taxon>
        <taxon>Spermatophyta</taxon>
        <taxon>Magnoliopsida</taxon>
        <taxon>eudicotyledons</taxon>
        <taxon>Gunneridae</taxon>
        <taxon>Pentapetalae</taxon>
        <taxon>rosids</taxon>
        <taxon>fabids</taxon>
        <taxon>Cucurbitales</taxon>
        <taxon>Cucurbitaceae</taxon>
        <taxon>Benincaseae</taxon>
        <taxon>Cucumis</taxon>
    </lineage>
</organism>
<sequence length="47" mass="5427">MDVTFCENRPYFPVSHLQGESVSEKSNNTFEFTEPTPSMYLTLILIL</sequence>
<proteinExistence type="predicted"/>
<protein>
    <submittedName>
        <fullName evidence="1">Uncharacterized protein</fullName>
    </submittedName>
</protein>
<evidence type="ECO:0000313" key="1">
    <source>
        <dbReference type="EnsemblPlants" id="MELO3C027927.2.1"/>
    </source>
</evidence>
<name>A0A9I9E2Z9_CUCME</name>
<reference evidence="1" key="1">
    <citation type="submission" date="2023-03" db="UniProtKB">
        <authorList>
            <consortium name="EnsemblPlants"/>
        </authorList>
    </citation>
    <scope>IDENTIFICATION</scope>
</reference>